<evidence type="ECO:0000256" key="1">
    <source>
        <dbReference type="SAM" id="MobiDB-lite"/>
    </source>
</evidence>
<feature type="region of interest" description="Disordered" evidence="1">
    <location>
        <begin position="113"/>
        <end position="145"/>
    </location>
</feature>
<accession>A0ABR4NDR5</accession>
<keyword evidence="2" id="KW-0812">Transmembrane</keyword>
<dbReference type="EMBL" id="JADGIZ020000010">
    <property type="protein sequence ID" value="KAL2917646.1"/>
    <property type="molecule type" value="Genomic_DNA"/>
</dbReference>
<protein>
    <submittedName>
        <fullName evidence="3">Uncharacterized protein</fullName>
    </submittedName>
</protein>
<dbReference type="Proteomes" id="UP001527925">
    <property type="component" value="Unassembled WGS sequence"/>
</dbReference>
<feature type="region of interest" description="Disordered" evidence="1">
    <location>
        <begin position="269"/>
        <end position="333"/>
    </location>
</feature>
<evidence type="ECO:0000256" key="2">
    <source>
        <dbReference type="SAM" id="Phobius"/>
    </source>
</evidence>
<keyword evidence="2" id="KW-0472">Membrane</keyword>
<keyword evidence="2" id="KW-1133">Transmembrane helix</keyword>
<gene>
    <name evidence="3" type="ORF">HK105_202933</name>
</gene>
<feature type="region of interest" description="Disordered" evidence="1">
    <location>
        <begin position="1"/>
        <end position="67"/>
    </location>
</feature>
<organism evidence="3 4">
    <name type="scientific">Polyrhizophydium stewartii</name>
    <dbReference type="NCBI Taxonomy" id="2732419"/>
    <lineage>
        <taxon>Eukaryota</taxon>
        <taxon>Fungi</taxon>
        <taxon>Fungi incertae sedis</taxon>
        <taxon>Chytridiomycota</taxon>
        <taxon>Chytridiomycota incertae sedis</taxon>
        <taxon>Chytridiomycetes</taxon>
        <taxon>Rhizophydiales</taxon>
        <taxon>Rhizophydiales incertae sedis</taxon>
        <taxon>Polyrhizophydium</taxon>
    </lineage>
</organism>
<comment type="caution">
    <text evidence="3">The sequence shown here is derived from an EMBL/GenBank/DDBJ whole genome shotgun (WGS) entry which is preliminary data.</text>
</comment>
<evidence type="ECO:0000313" key="3">
    <source>
        <dbReference type="EMBL" id="KAL2917646.1"/>
    </source>
</evidence>
<evidence type="ECO:0000313" key="4">
    <source>
        <dbReference type="Proteomes" id="UP001527925"/>
    </source>
</evidence>
<sequence>MATPGAQPATFDGREPASGGDGLGLSLSLDDDDSGGELQLDTSIDDVLDDDDVGAESMRTPARSTTGGSFVSTATALGGVGRVHAVRVVQGGGEHTHMQAEVADILGDEDIMSSVGSDLPVSLDGSARPGDGERDGAGSPRPPGRAAATLLMQALARQRHDGPTSAAPSLTSLASLTPSQSASQLAAGGGSTSPTSPLSPTAFAATADRDGPPSPYAATARRPMSPSPLSGRQAPVPPSTVLGRASPAPLAPARTRAVHGSVLGRGSIVSLSPSEAPSQMAAAANQRGARPTLIITNPRHSERPQLRILSAEPEPAAGGPSSAGGPKHMGGEPEFAFLRDTDSSASRRGSGDGRRRTYCWGLCTWLGCVVLIVAASVIAVAAGALAFIFVPRPVTVTYIGASPNIASSLAFQALPRNTSSLTGDPLDPVAALRNASTADFVQARINSGIRFTVESANLIPWWFESAVFTASVVYPKSKTPIASGPAFNFSGSLASLSISQGTATVDMPVSLFWLTSRPVDASDEVISALASYCAPQLFAQQPNTTSPTDNSTASPNATVTATRATATTSAPFGTSTSISSSTNSSTTSAAAPSFTSTTDTNQQQQQQQQQQQPDIKIAYTLVLTRHLWFITNTPTATSASADLACSDSVLAFLQIVRNAAIPVGSANGTNSTNGPSPSPLPSPSSTSLLSLFVEH</sequence>
<feature type="region of interest" description="Disordered" evidence="1">
    <location>
        <begin position="570"/>
        <end position="612"/>
    </location>
</feature>
<feature type="region of interest" description="Disordered" evidence="1">
    <location>
        <begin position="666"/>
        <end position="686"/>
    </location>
</feature>
<feature type="compositionally biased region" description="Low complexity" evidence="1">
    <location>
        <begin position="176"/>
        <end position="206"/>
    </location>
</feature>
<feature type="transmembrane region" description="Helical" evidence="2">
    <location>
        <begin position="357"/>
        <end position="390"/>
    </location>
</feature>
<feature type="compositionally biased region" description="Low complexity" evidence="1">
    <location>
        <begin position="310"/>
        <end position="326"/>
    </location>
</feature>
<feature type="compositionally biased region" description="Acidic residues" evidence="1">
    <location>
        <begin position="43"/>
        <end position="54"/>
    </location>
</feature>
<name>A0ABR4NDR5_9FUNG</name>
<reference evidence="3 4" key="1">
    <citation type="submission" date="2023-09" db="EMBL/GenBank/DDBJ databases">
        <title>Pangenome analysis of Batrachochytrium dendrobatidis and related Chytrids.</title>
        <authorList>
            <person name="Yacoub M.N."/>
            <person name="Stajich J.E."/>
            <person name="James T.Y."/>
        </authorList>
    </citation>
    <scope>NUCLEOTIDE SEQUENCE [LARGE SCALE GENOMIC DNA]</scope>
    <source>
        <strain evidence="3 4">JEL0888</strain>
    </source>
</reference>
<proteinExistence type="predicted"/>
<feature type="region of interest" description="Disordered" evidence="1">
    <location>
        <begin position="176"/>
        <end position="253"/>
    </location>
</feature>
<keyword evidence="4" id="KW-1185">Reference proteome</keyword>